<feature type="region of interest" description="Disordered" evidence="1">
    <location>
        <begin position="325"/>
        <end position="349"/>
    </location>
</feature>
<dbReference type="Pfam" id="PF13692">
    <property type="entry name" value="Glyco_trans_1_4"/>
    <property type="match status" value="1"/>
</dbReference>
<evidence type="ECO:0008006" key="4">
    <source>
        <dbReference type="Google" id="ProtNLM"/>
    </source>
</evidence>
<dbReference type="RefSeq" id="WP_022920071.1">
    <property type="nucleotide sequence ID" value="NZ_BMLB01000004.1"/>
</dbReference>
<dbReference type="PANTHER" id="PTHR12526">
    <property type="entry name" value="GLYCOSYLTRANSFERASE"/>
    <property type="match status" value="1"/>
</dbReference>
<reference evidence="3" key="1">
    <citation type="journal article" date="2019" name="Int. J. Syst. Evol. Microbiol.">
        <title>The Global Catalogue of Microorganisms (GCM) 10K type strain sequencing project: providing services to taxonomists for standard genome sequencing and annotation.</title>
        <authorList>
            <consortium name="The Broad Institute Genomics Platform"/>
            <consortium name="The Broad Institute Genome Sequencing Center for Infectious Disease"/>
            <person name="Wu L."/>
            <person name="Ma J."/>
        </authorList>
    </citation>
    <scope>NUCLEOTIDE SEQUENCE [LARGE SCALE GENOMIC DNA]</scope>
    <source>
        <strain evidence="3">CGMCC 1.5362</strain>
    </source>
</reference>
<evidence type="ECO:0000313" key="2">
    <source>
        <dbReference type="EMBL" id="GGK73610.1"/>
    </source>
</evidence>
<keyword evidence="3" id="KW-1185">Reference proteome</keyword>
<organism evidence="2 3">
    <name type="scientific">Ornithinimicrobium pekingense</name>
    <dbReference type="NCBI Taxonomy" id="384677"/>
    <lineage>
        <taxon>Bacteria</taxon>
        <taxon>Bacillati</taxon>
        <taxon>Actinomycetota</taxon>
        <taxon>Actinomycetes</taxon>
        <taxon>Micrococcales</taxon>
        <taxon>Ornithinimicrobiaceae</taxon>
        <taxon>Ornithinimicrobium</taxon>
    </lineage>
</organism>
<dbReference type="Proteomes" id="UP000662111">
    <property type="component" value="Unassembled WGS sequence"/>
</dbReference>
<evidence type="ECO:0000256" key="1">
    <source>
        <dbReference type="SAM" id="MobiDB-lite"/>
    </source>
</evidence>
<dbReference type="CDD" id="cd03801">
    <property type="entry name" value="GT4_PimA-like"/>
    <property type="match status" value="1"/>
</dbReference>
<sequence length="705" mass="75294">MASRDLQDLKLVPPPAEGTVLSTRRGQRLVVLAHDASDLYRSRSFLRGLTAGGHDLTLAWLEGELPAVQLPGARLPIRPRLARSPLRLARQVTGTPLAHWRGDRLSLLGAARLDPDLQRALARADAVVAFGDRAREVAEEVARDRCPVVPHADLAGWAALPRTWRQLRGRVRHGRLSESYARNLAERVAIMGGAVPAGSQGDLTELLEELLRTTGVEGAAALLPYLEPDANDPVETARRRAVAAALRTSVEGREDHDLRAAAAALITAADDVLETGDVPRTAALATLALRLLFHPELHSDGLSSPLVEDPETFLAAWRDSRVGATLAGSPSGDGSARRDAGPAPATGARPRVVVVPGSYPRFATQVTEVLRRHADVDVVDLASRGHLRGLAVRGELVEARLRQALGEDVVVDETFAEEVAGADAVFVDWADRGAVAALMTVPDGVAVTLRVHSMDALSPGVHLLDWGRVDDLVVVSDHLRDLMVRLVGPRLGRTRVHVVPNAVDTTRLPEGGKAEGADRTVLMIGWAQRVKDPVWALEVLAGLRAHDPAWRLLLVGPDFSPATLRSGADYVEEFRRRLVQPDVCGGVEFVGETTDVAPCLAAAGFVLSSSRRESFGLGLVEGAASGAVPVVRSWPIFAPLDGARRLFPPDWVVDTVEEAVRRVLDHASPQAWGPASAEARAEVTSRFLSPAPADRLAAVVLGGGG</sequence>
<proteinExistence type="predicted"/>
<dbReference type="EMBL" id="BMLB01000004">
    <property type="protein sequence ID" value="GGK73610.1"/>
    <property type="molecule type" value="Genomic_DNA"/>
</dbReference>
<comment type="caution">
    <text evidence="2">The sequence shown here is derived from an EMBL/GenBank/DDBJ whole genome shotgun (WGS) entry which is preliminary data.</text>
</comment>
<evidence type="ECO:0000313" key="3">
    <source>
        <dbReference type="Proteomes" id="UP000662111"/>
    </source>
</evidence>
<protein>
    <recommendedName>
        <fullName evidence="4">Glycosyltransferase</fullName>
    </recommendedName>
</protein>
<gene>
    <name evidence="2" type="ORF">GCM10011509_22790</name>
</gene>
<name>A0ABQ2FBT4_9MICO</name>
<accession>A0ABQ2FBT4</accession>
<dbReference type="Gene3D" id="3.40.50.2000">
    <property type="entry name" value="Glycogen Phosphorylase B"/>
    <property type="match status" value="1"/>
</dbReference>
<dbReference type="SUPFAM" id="SSF53756">
    <property type="entry name" value="UDP-Glycosyltransferase/glycogen phosphorylase"/>
    <property type="match status" value="1"/>
</dbReference>